<dbReference type="AlphaFoldDB" id="A0A6S8BG03"/>
<feature type="compositionally biased region" description="Polar residues" evidence="1">
    <location>
        <begin position="689"/>
        <end position="699"/>
    </location>
</feature>
<feature type="region of interest" description="Disordered" evidence="1">
    <location>
        <begin position="204"/>
        <end position="243"/>
    </location>
</feature>
<evidence type="ECO:0000313" key="4">
    <source>
        <dbReference type="EMBL" id="CAE0433457.1"/>
    </source>
</evidence>
<feature type="compositionally biased region" description="Basic and acidic residues" evidence="1">
    <location>
        <begin position="466"/>
        <end position="502"/>
    </location>
</feature>
<feature type="compositionally biased region" description="Acidic residues" evidence="1">
    <location>
        <begin position="332"/>
        <end position="351"/>
    </location>
</feature>
<feature type="region of interest" description="Disordered" evidence="1">
    <location>
        <begin position="403"/>
        <end position="568"/>
    </location>
</feature>
<feature type="compositionally biased region" description="Basic residues" evidence="1">
    <location>
        <begin position="413"/>
        <end position="428"/>
    </location>
</feature>
<dbReference type="EMBL" id="HBIN01005256">
    <property type="protein sequence ID" value="CAE0433455.1"/>
    <property type="molecule type" value="Transcribed_RNA"/>
</dbReference>
<protein>
    <submittedName>
        <fullName evidence="4">Uncharacterized protein</fullName>
    </submittedName>
</protein>
<evidence type="ECO:0000313" key="3">
    <source>
        <dbReference type="EMBL" id="CAE0433456.1"/>
    </source>
</evidence>
<name>A0A6S8BG03_9STRA</name>
<reference evidence="4" key="1">
    <citation type="submission" date="2021-01" db="EMBL/GenBank/DDBJ databases">
        <authorList>
            <person name="Corre E."/>
            <person name="Pelletier E."/>
            <person name="Niang G."/>
            <person name="Scheremetjew M."/>
            <person name="Finn R."/>
            <person name="Kale V."/>
            <person name="Holt S."/>
            <person name="Cochrane G."/>
            <person name="Meng A."/>
            <person name="Brown T."/>
            <person name="Cohen L."/>
        </authorList>
    </citation>
    <scope>NUCLEOTIDE SEQUENCE</scope>
    <source>
        <strain evidence="4">GSBS06</strain>
    </source>
</reference>
<proteinExistence type="predicted"/>
<evidence type="ECO:0000313" key="2">
    <source>
        <dbReference type="EMBL" id="CAE0433455.1"/>
    </source>
</evidence>
<sequence length="900" mass="101197">MEYGAPGNGISSGCCIPLKQAMVFKNWDCALALVLDKHFNERNTVCLDEFVLFAARNGPADCKLVFELCAHGADSNAVDSNGTSVLGQLLFKRNLPSQAFRLWKCFGASISKCSKDHNKRGRAKLILALEQKKQFDKEGTTKKSKLPFLNFDDCFEESMRVSADGVDIDVNLVNAKIPPILEQAANFVKNRLAMNIHQVASVTAGAKGNNTGKHRNNSSNQRKNNKRCHGHNHGHHLDHSCEEHHDDLSGYRDVFDYYNEVQVRSLDIDDESYPNLLYEDAKQAAALAYQFFDEEIHDPMLSLNLNINVDKCGRNHSHGHRHCRNGNNDSEFGSDDDLDDLSDGELDEHDAEESIGRAHAEMLMDEYNLRRCVFSSDLSSQVIAERKKRADDLAKQLLMEEEEAEKLKNEKASKKKNKKKKLKAKRQMQKAEEEALRKEREDEEIRRKNQILEEKRKQKLLKKRKEKEEKEVSAKLRHEKVGKGQEPTSKSKGENEETDKKLTTNAKMQRKKEEKERESQLRSKEEKEKADILNSEAVLKAVELPENTPAKKKKKKKKKNASASAIQAQAVPEARELPDNVVKSPTQTEAELVRNSREGAIALNDSLCRMIAARGCDGIVLTDVEYEQLLVGFASGEERTIILDSASRFENGIRGIVERHPDLMYFDPNVNMLLKTQSINAHQIQSPQVETPINGNGTSPMPEKKTKLKQGGSRLSVFQFLHHGSEGETATEQSNVNIHPGSMSMEPQHHQMYNEVNLICQQLQTEHSSDININNYFSSETPNPVQAQTQEPLNGGFASTLFTPSSSPSTVWGSGNVDQMMSSDVPMERVSPPPGLEPRINNFQPSSSETNNDGYFGELNQTHLQQPMDPFVSNIFSPATSSLLEPNANVHTGNSTWQWK</sequence>
<feature type="compositionally biased region" description="Basic and acidic residues" evidence="1">
    <location>
        <begin position="511"/>
        <end position="531"/>
    </location>
</feature>
<dbReference type="EMBL" id="HBIN01005259">
    <property type="protein sequence ID" value="CAE0433458.1"/>
    <property type="molecule type" value="Transcribed_RNA"/>
</dbReference>
<feature type="compositionally biased region" description="Basic residues" evidence="1">
    <location>
        <begin position="223"/>
        <end position="234"/>
    </location>
</feature>
<organism evidence="4">
    <name type="scientific">Aplanochytrium stocchinoi</name>
    <dbReference type="NCBI Taxonomy" id="215587"/>
    <lineage>
        <taxon>Eukaryota</taxon>
        <taxon>Sar</taxon>
        <taxon>Stramenopiles</taxon>
        <taxon>Bigyra</taxon>
        <taxon>Labyrinthulomycetes</taxon>
        <taxon>Thraustochytrida</taxon>
        <taxon>Thraustochytriidae</taxon>
        <taxon>Aplanochytrium</taxon>
    </lineage>
</organism>
<dbReference type="EMBL" id="HBIN01005258">
    <property type="protein sequence ID" value="CAE0433457.1"/>
    <property type="molecule type" value="Transcribed_RNA"/>
</dbReference>
<dbReference type="EMBL" id="HBIN01005257">
    <property type="protein sequence ID" value="CAE0433456.1"/>
    <property type="molecule type" value="Transcribed_RNA"/>
</dbReference>
<feature type="compositionally biased region" description="Basic residues" evidence="1">
    <location>
        <begin position="550"/>
        <end position="560"/>
    </location>
</feature>
<feature type="region of interest" description="Disordered" evidence="1">
    <location>
        <begin position="316"/>
        <end position="351"/>
    </location>
</feature>
<feature type="compositionally biased region" description="Basic and acidic residues" evidence="1">
    <location>
        <begin position="429"/>
        <end position="456"/>
    </location>
</feature>
<accession>A0A6S8BG03</accession>
<gene>
    <name evidence="2" type="ORF">ASTO00021_LOCUS3776</name>
    <name evidence="3" type="ORF">ASTO00021_LOCUS3777</name>
    <name evidence="4" type="ORF">ASTO00021_LOCUS3778</name>
    <name evidence="5" type="ORF">ASTO00021_LOCUS3779</name>
</gene>
<feature type="region of interest" description="Disordered" evidence="1">
    <location>
        <begin position="689"/>
        <end position="709"/>
    </location>
</feature>
<evidence type="ECO:0000313" key="5">
    <source>
        <dbReference type="EMBL" id="CAE0433458.1"/>
    </source>
</evidence>
<evidence type="ECO:0000256" key="1">
    <source>
        <dbReference type="SAM" id="MobiDB-lite"/>
    </source>
</evidence>